<dbReference type="RefSeq" id="WP_141227728.1">
    <property type="nucleotide sequence ID" value="NZ_CP187658.1"/>
</dbReference>
<proteinExistence type="predicted"/>
<reference evidence="1" key="1">
    <citation type="submission" date="2019-07" db="EMBL/GenBank/DDBJ databases">
        <title>Phylogenomic Reclassification of ATCC Bacillus Strains and Various Taxa within the Genus Bacillus.</title>
        <authorList>
            <person name="Riojas M.A."/>
            <person name="Frank A.M."/>
            <person name="Fenn S.L."/>
            <person name="King S."/>
            <person name="Brower S."/>
            <person name="Hazbon M.H."/>
        </authorList>
    </citation>
    <scope>NUCLEOTIDE SEQUENCE</scope>
    <source>
        <strain evidence="1">ATCC 27142</strain>
    </source>
</reference>
<accession>A0AAE3WJB0</accession>
<organism evidence="1 2">
    <name type="scientific">Bacillus pumilus</name>
    <name type="common">Bacillus mesentericus</name>
    <dbReference type="NCBI Taxonomy" id="1408"/>
    <lineage>
        <taxon>Bacteria</taxon>
        <taxon>Bacillati</taxon>
        <taxon>Bacillota</taxon>
        <taxon>Bacilli</taxon>
        <taxon>Bacillales</taxon>
        <taxon>Bacillaceae</taxon>
        <taxon>Bacillus</taxon>
    </lineage>
</organism>
<gene>
    <name evidence="1" type="ORF">FO508_08375</name>
</gene>
<protein>
    <submittedName>
        <fullName evidence="1">Uncharacterized protein</fullName>
    </submittedName>
</protein>
<dbReference type="AlphaFoldDB" id="A0AAE3WJB0"/>
<dbReference type="EMBL" id="VKQA01000002">
    <property type="protein sequence ID" value="MDR4250364.1"/>
    <property type="molecule type" value="Genomic_DNA"/>
</dbReference>
<sequence length="86" mass="9777">MVRLQQKNDGTRRIAQAIFEATAYNEEVKSFSFDESKVINAGLPKDISLEIKNHLESLDGNDAEKVNQDQLAAQQKGKLQLWLLLY</sequence>
<dbReference type="Proteomes" id="UP001182042">
    <property type="component" value="Unassembled WGS sequence"/>
</dbReference>
<evidence type="ECO:0000313" key="1">
    <source>
        <dbReference type="EMBL" id="MDR4250364.1"/>
    </source>
</evidence>
<name>A0AAE3WJB0_BACPU</name>
<evidence type="ECO:0000313" key="2">
    <source>
        <dbReference type="Proteomes" id="UP001182042"/>
    </source>
</evidence>
<comment type="caution">
    <text evidence="1">The sequence shown here is derived from an EMBL/GenBank/DDBJ whole genome shotgun (WGS) entry which is preliminary data.</text>
</comment>